<dbReference type="RefSeq" id="XP_003656244.1">
    <property type="nucleotide sequence ID" value="XM_003656196.1"/>
</dbReference>
<dbReference type="KEGG" id="ttt:THITE_157532"/>
<organism evidence="2 3">
    <name type="scientific">Thermothielavioides terrestris (strain ATCC 38088 / NRRL 8126)</name>
    <name type="common">Thielavia terrestris</name>
    <dbReference type="NCBI Taxonomy" id="578455"/>
    <lineage>
        <taxon>Eukaryota</taxon>
        <taxon>Fungi</taxon>
        <taxon>Dikarya</taxon>
        <taxon>Ascomycota</taxon>
        <taxon>Pezizomycotina</taxon>
        <taxon>Sordariomycetes</taxon>
        <taxon>Sordariomycetidae</taxon>
        <taxon>Sordariales</taxon>
        <taxon>Chaetomiaceae</taxon>
        <taxon>Thermothielavioides</taxon>
        <taxon>Thermothielavioides terrestris</taxon>
    </lineage>
</organism>
<reference evidence="2 3" key="1">
    <citation type="journal article" date="2011" name="Nat. Biotechnol.">
        <title>Comparative genomic analysis of the thermophilic biomass-degrading fungi Myceliophthora thermophila and Thielavia terrestris.</title>
        <authorList>
            <person name="Berka R.M."/>
            <person name="Grigoriev I.V."/>
            <person name="Otillar R."/>
            <person name="Salamov A."/>
            <person name="Grimwood J."/>
            <person name="Reid I."/>
            <person name="Ishmael N."/>
            <person name="John T."/>
            <person name="Darmond C."/>
            <person name="Moisan M.-C."/>
            <person name="Henrissat B."/>
            <person name="Coutinho P.M."/>
            <person name="Lombard V."/>
            <person name="Natvig D.O."/>
            <person name="Lindquist E."/>
            <person name="Schmutz J."/>
            <person name="Lucas S."/>
            <person name="Harris P."/>
            <person name="Powlowski J."/>
            <person name="Bellemare A."/>
            <person name="Taylor D."/>
            <person name="Butler G."/>
            <person name="de Vries R.P."/>
            <person name="Allijn I.E."/>
            <person name="van den Brink J."/>
            <person name="Ushinsky S."/>
            <person name="Storms R."/>
            <person name="Powell A.J."/>
            <person name="Paulsen I.T."/>
            <person name="Elbourne L.D.H."/>
            <person name="Baker S.E."/>
            <person name="Magnuson J."/>
            <person name="LaBoissiere S."/>
            <person name="Clutterbuck A.J."/>
            <person name="Martinez D."/>
            <person name="Wogulis M."/>
            <person name="de Leon A.L."/>
            <person name="Rey M.W."/>
            <person name="Tsang A."/>
        </authorList>
    </citation>
    <scope>NUCLEOTIDE SEQUENCE [LARGE SCALE GENOMIC DNA]</scope>
    <source>
        <strain evidence="3">ATCC 38088 / NRRL 8126</strain>
    </source>
</reference>
<keyword evidence="3" id="KW-1185">Reference proteome</keyword>
<sequence>MMKVFDSEGAASALAATTLRFGLGWGNSVSGFITAAFTPVPVLFYKYDQSLRKKFPLKLQALNSCKMDIVALTCGGNPRGWAG</sequence>
<keyword evidence="1" id="KW-1133">Transmembrane helix</keyword>
<evidence type="ECO:0000313" key="3">
    <source>
        <dbReference type="Proteomes" id="UP000008181"/>
    </source>
</evidence>
<accession>G2RD73</accession>
<dbReference type="AlphaFoldDB" id="G2RD73"/>
<dbReference type="OrthoDB" id="5296287at2759"/>
<protein>
    <submittedName>
        <fullName evidence="2">Uncharacterized protein</fullName>
    </submittedName>
</protein>
<dbReference type="GeneID" id="11522752"/>
<keyword evidence="1" id="KW-0472">Membrane</keyword>
<gene>
    <name evidence="2" type="ORF">THITE_157532</name>
</gene>
<dbReference type="EMBL" id="CP003013">
    <property type="protein sequence ID" value="AEO69908.1"/>
    <property type="molecule type" value="Genomic_DNA"/>
</dbReference>
<name>G2RD73_THETT</name>
<evidence type="ECO:0000313" key="2">
    <source>
        <dbReference type="EMBL" id="AEO69908.1"/>
    </source>
</evidence>
<feature type="transmembrane region" description="Helical" evidence="1">
    <location>
        <begin position="25"/>
        <end position="45"/>
    </location>
</feature>
<dbReference type="Proteomes" id="UP000008181">
    <property type="component" value="Chromosome 5"/>
</dbReference>
<keyword evidence="1" id="KW-0812">Transmembrane</keyword>
<dbReference type="HOGENOM" id="CLU_2544199_0_0_1"/>
<proteinExistence type="predicted"/>
<evidence type="ECO:0000256" key="1">
    <source>
        <dbReference type="SAM" id="Phobius"/>
    </source>
</evidence>